<keyword evidence="1" id="KW-0732">Signal</keyword>
<evidence type="ECO:0000313" key="2">
    <source>
        <dbReference type="EMBL" id="WAR10867.1"/>
    </source>
</evidence>
<proteinExistence type="predicted"/>
<dbReference type="PANTHER" id="PTHR14614:SF109">
    <property type="entry name" value="RIBOSOMAL LYSINE N-METHYLTRANSFERASE 5"/>
    <property type="match status" value="1"/>
</dbReference>
<accession>A0ABY7ELJ8</accession>
<dbReference type="Proteomes" id="UP001164746">
    <property type="component" value="Chromosome 7"/>
</dbReference>
<dbReference type="Pfam" id="PF10294">
    <property type="entry name" value="Methyltransf_16"/>
    <property type="match status" value="2"/>
</dbReference>
<evidence type="ECO:0000313" key="3">
    <source>
        <dbReference type="Proteomes" id="UP001164746"/>
    </source>
</evidence>
<evidence type="ECO:0000256" key="1">
    <source>
        <dbReference type="SAM" id="SignalP"/>
    </source>
</evidence>
<dbReference type="InterPro" id="IPR029063">
    <property type="entry name" value="SAM-dependent_MTases_sf"/>
</dbReference>
<dbReference type="EMBL" id="CP111018">
    <property type="protein sequence ID" value="WAR10867.1"/>
    <property type="molecule type" value="Genomic_DNA"/>
</dbReference>
<dbReference type="InterPro" id="IPR019410">
    <property type="entry name" value="Methyltransf_16"/>
</dbReference>
<feature type="chain" id="PRO_5046487147" evidence="1">
    <location>
        <begin position="34"/>
        <end position="230"/>
    </location>
</feature>
<dbReference type="Gene3D" id="3.40.50.150">
    <property type="entry name" value="Vaccinia Virus protein VP39"/>
    <property type="match status" value="2"/>
</dbReference>
<sequence length="230" mass="26420">MFVMQVERNALISKRAVAVLLIVYTFLLQCIQAEYCDTRSEDKNTEVNTGQCIDTNTMALMVYNENDVLPLHRQERKFNFASHDIIIKQDWKGLGVAAVVWDASHTEVVHDRSVIELGAGAGLVGMVTALLESLDRVSIQPLDWTKDLASFSQTFDVILGADIVYIEEVFEDLLKTLIKLSRKDTLILLSCRIRYDRDTRFLERLKEHFVVEKILYSDKMDVNLYKAIKR</sequence>
<name>A0ABY7ELJ8_MYAAR</name>
<dbReference type="SUPFAM" id="SSF53335">
    <property type="entry name" value="S-adenosyl-L-methionine-dependent methyltransferases"/>
    <property type="match status" value="1"/>
</dbReference>
<keyword evidence="3" id="KW-1185">Reference proteome</keyword>
<dbReference type="PANTHER" id="PTHR14614">
    <property type="entry name" value="HEPATOCELLULAR CARCINOMA-ASSOCIATED ANTIGEN"/>
    <property type="match status" value="1"/>
</dbReference>
<reference evidence="2" key="1">
    <citation type="submission" date="2022-11" db="EMBL/GenBank/DDBJ databases">
        <title>Centuries of genome instability and evolution in soft-shell clam transmissible cancer (bioRxiv).</title>
        <authorList>
            <person name="Hart S.F.M."/>
            <person name="Yonemitsu M.A."/>
            <person name="Giersch R.M."/>
            <person name="Beal B.F."/>
            <person name="Arriagada G."/>
            <person name="Davis B.W."/>
            <person name="Ostrander E.A."/>
            <person name="Goff S.P."/>
            <person name="Metzger M.J."/>
        </authorList>
    </citation>
    <scope>NUCLEOTIDE SEQUENCE</scope>
    <source>
        <strain evidence="2">MELC-2E11</strain>
        <tissue evidence="2">Siphon/mantle</tissue>
    </source>
</reference>
<feature type="signal peptide" evidence="1">
    <location>
        <begin position="1"/>
        <end position="33"/>
    </location>
</feature>
<gene>
    <name evidence="2" type="ORF">MAR_035943</name>
</gene>
<organism evidence="2 3">
    <name type="scientific">Mya arenaria</name>
    <name type="common">Soft-shell clam</name>
    <dbReference type="NCBI Taxonomy" id="6604"/>
    <lineage>
        <taxon>Eukaryota</taxon>
        <taxon>Metazoa</taxon>
        <taxon>Spiralia</taxon>
        <taxon>Lophotrochozoa</taxon>
        <taxon>Mollusca</taxon>
        <taxon>Bivalvia</taxon>
        <taxon>Autobranchia</taxon>
        <taxon>Heteroconchia</taxon>
        <taxon>Euheterodonta</taxon>
        <taxon>Imparidentia</taxon>
        <taxon>Neoheterodontei</taxon>
        <taxon>Myida</taxon>
        <taxon>Myoidea</taxon>
        <taxon>Myidae</taxon>
        <taxon>Mya</taxon>
    </lineage>
</organism>
<protein>
    <submittedName>
        <fullName evidence="2">MT21A-like protein</fullName>
    </submittedName>
</protein>